<proteinExistence type="predicted"/>
<evidence type="ECO:0000313" key="1">
    <source>
        <dbReference type="EMBL" id="QJA90670.1"/>
    </source>
</evidence>
<gene>
    <name evidence="1" type="ORF">MM415B03614_0006</name>
</gene>
<dbReference type="InterPro" id="IPR026325">
    <property type="entry name" value="DUF932"/>
</dbReference>
<evidence type="ECO:0008006" key="2">
    <source>
        <dbReference type="Google" id="ProtNLM"/>
    </source>
</evidence>
<dbReference type="InterPro" id="IPR017686">
    <property type="entry name" value="Phg/plasmid-like_prot"/>
</dbReference>
<name>A0A6M3L7S0_9ZZZZ</name>
<organism evidence="1">
    <name type="scientific">viral metagenome</name>
    <dbReference type="NCBI Taxonomy" id="1070528"/>
    <lineage>
        <taxon>unclassified sequences</taxon>
        <taxon>metagenomes</taxon>
        <taxon>organismal metagenomes</taxon>
    </lineage>
</organism>
<dbReference type="EMBL" id="MT142929">
    <property type="protein sequence ID" value="QJA90670.1"/>
    <property type="molecule type" value="Genomic_DNA"/>
</dbReference>
<dbReference type="Pfam" id="PF06067">
    <property type="entry name" value="DUF932"/>
    <property type="match status" value="1"/>
</dbReference>
<reference evidence="1" key="1">
    <citation type="submission" date="2020-03" db="EMBL/GenBank/DDBJ databases">
        <title>The deep terrestrial virosphere.</title>
        <authorList>
            <person name="Holmfeldt K."/>
            <person name="Nilsson E."/>
            <person name="Simone D."/>
            <person name="Lopez-Fernandez M."/>
            <person name="Wu X."/>
            <person name="de Brujin I."/>
            <person name="Lundin D."/>
            <person name="Andersson A."/>
            <person name="Bertilsson S."/>
            <person name="Dopson M."/>
        </authorList>
    </citation>
    <scope>NUCLEOTIDE SEQUENCE</scope>
    <source>
        <strain evidence="1">MM415B03614</strain>
    </source>
</reference>
<accession>A0A6M3L7S0</accession>
<sequence length="318" mass="35947">MPAEFVSGYCVREPAWHGLATVIDHYPGREEAMRLAGHNWTVSKQPIYLPSLNCVDGWKAITRDDTSQVLAVVRSSYTPIQNGALWDIIDALVQQPNVKYETAGVLRGGATLWVLARLDEPYVVPGDNTPTFPYIFAGTSHDGSRATECGALAVRIVCWNTYQAGAEQSRRAGTYFKFRHTANVMERIEDAREALAGVRSQFAEFKEMVSELAQLPVKRPGVELFVRTFIPDPELDSGTERTMNWIEEQRLTLRSMIENGRTVPDAHRQTAYGLYCAGIEFLDHERRYRSNETYFRRTVEPSRLKTKVVELAQLAAKE</sequence>
<dbReference type="AlphaFoldDB" id="A0A6M3L7S0"/>
<dbReference type="NCBIfam" id="TIGR03299">
    <property type="entry name" value="LGT_TIGR03299"/>
    <property type="match status" value="1"/>
</dbReference>
<protein>
    <recommendedName>
        <fullName evidence="2">DUF932 domain-containing protein</fullName>
    </recommendedName>
</protein>